<gene>
    <name evidence="2" type="ORF">HJG54_20120</name>
</gene>
<protein>
    <recommendedName>
        <fullName evidence="3">DUF2059 domain-containing protein</fullName>
    </recommendedName>
</protein>
<sequence length="201" mass="22509">MKRKLLSFFACLVVLLNLLIVQPAQAQPFIQISLPGLSNLGFSKAELTPEQKAIIEQLEDEIVPQLETILTSEQRDQFISAIGEGKSFRKAFKSITLTPTQKSQLASVMKSIPKADFFATLTPEQKKGFFMKKKDMFMPTAEEITEKINAGMKKKEMFAPTAEELSEKIGAGLDKKKMYMPSVEEIGEKIKAKMNAIMPED</sequence>
<evidence type="ECO:0000313" key="2">
    <source>
        <dbReference type="EMBL" id="WNZ24928.1"/>
    </source>
</evidence>
<evidence type="ECO:0000256" key="1">
    <source>
        <dbReference type="SAM" id="SignalP"/>
    </source>
</evidence>
<dbReference type="AlphaFoldDB" id="A0AA96WGQ0"/>
<feature type="signal peptide" evidence="1">
    <location>
        <begin position="1"/>
        <end position="26"/>
    </location>
</feature>
<feature type="chain" id="PRO_5041682218" description="DUF2059 domain-containing protein" evidence="1">
    <location>
        <begin position="27"/>
        <end position="201"/>
    </location>
</feature>
<evidence type="ECO:0008006" key="3">
    <source>
        <dbReference type="Google" id="ProtNLM"/>
    </source>
</evidence>
<organism evidence="2">
    <name type="scientific">Leptolyngbya sp. NK1-12</name>
    <dbReference type="NCBI Taxonomy" id="2547451"/>
    <lineage>
        <taxon>Bacteria</taxon>
        <taxon>Bacillati</taxon>
        <taxon>Cyanobacteriota</taxon>
        <taxon>Cyanophyceae</taxon>
        <taxon>Leptolyngbyales</taxon>
        <taxon>Leptolyngbyaceae</taxon>
        <taxon>Leptolyngbya group</taxon>
        <taxon>Leptolyngbya</taxon>
    </lineage>
</organism>
<accession>A0AA96WGQ0</accession>
<dbReference type="EMBL" id="CP053586">
    <property type="protein sequence ID" value="WNZ24928.1"/>
    <property type="molecule type" value="Genomic_DNA"/>
</dbReference>
<reference evidence="2" key="1">
    <citation type="submission" date="2020-05" db="EMBL/GenBank/DDBJ databases">
        <authorList>
            <person name="Zhu T."/>
            <person name="Keshari N."/>
            <person name="Lu X."/>
        </authorList>
    </citation>
    <scope>NUCLEOTIDE SEQUENCE</scope>
    <source>
        <strain evidence="2">NK1-12</strain>
    </source>
</reference>
<name>A0AA96WGQ0_9CYAN</name>
<keyword evidence="1" id="KW-0732">Signal</keyword>
<dbReference type="RefSeq" id="WP_316430952.1">
    <property type="nucleotide sequence ID" value="NZ_CP053586.1"/>
</dbReference>
<proteinExistence type="predicted"/>